<dbReference type="InParanoid" id="Q0UFA2"/>
<dbReference type="GeneID" id="5976756"/>
<organism evidence="1 2">
    <name type="scientific">Phaeosphaeria nodorum (strain SN15 / ATCC MYA-4574 / FGSC 10173)</name>
    <name type="common">Glume blotch fungus</name>
    <name type="synonym">Parastagonospora nodorum</name>
    <dbReference type="NCBI Taxonomy" id="321614"/>
    <lineage>
        <taxon>Eukaryota</taxon>
        <taxon>Fungi</taxon>
        <taxon>Dikarya</taxon>
        <taxon>Ascomycota</taxon>
        <taxon>Pezizomycotina</taxon>
        <taxon>Dothideomycetes</taxon>
        <taxon>Pleosporomycetidae</taxon>
        <taxon>Pleosporales</taxon>
        <taxon>Pleosporineae</taxon>
        <taxon>Phaeosphaeriaceae</taxon>
        <taxon>Parastagonospora</taxon>
    </lineage>
</organism>
<dbReference type="Proteomes" id="UP000001055">
    <property type="component" value="Unassembled WGS sequence"/>
</dbReference>
<dbReference type="EMBL" id="CH445339">
    <property type="protein sequence ID" value="EAT82827.2"/>
    <property type="molecule type" value="Genomic_DNA"/>
</dbReference>
<reference evidence="2" key="1">
    <citation type="journal article" date="2007" name="Plant Cell">
        <title>Dothideomycete-plant interactions illuminated by genome sequencing and EST analysis of the wheat pathogen Stagonospora nodorum.</title>
        <authorList>
            <person name="Hane J.K."/>
            <person name="Lowe R.G."/>
            <person name="Solomon P.S."/>
            <person name="Tan K.C."/>
            <person name="Schoch C.L."/>
            <person name="Spatafora J.W."/>
            <person name="Crous P.W."/>
            <person name="Kodira C."/>
            <person name="Birren B.W."/>
            <person name="Galagan J.E."/>
            <person name="Torriani S.F."/>
            <person name="McDonald B.A."/>
            <person name="Oliver R.P."/>
        </authorList>
    </citation>
    <scope>NUCLEOTIDE SEQUENCE [LARGE SCALE GENOMIC DNA]</scope>
    <source>
        <strain evidence="2">SN15 / ATCC MYA-4574 / FGSC 10173</strain>
    </source>
</reference>
<sequence>MASNGLLSSTLVTVSRWSTQFVATSSQSTLMNFPRTSRRRIAFTPAHVAPRTNTKATVCITRLNVTQSAGHWHN</sequence>
<dbReference type="AlphaFoldDB" id="Q0UFA2"/>
<dbReference type="HOGENOM" id="CLU_2688623_0_0_1"/>
<protein>
    <submittedName>
        <fullName evidence="1">Uncharacterized protein</fullName>
    </submittedName>
</protein>
<gene>
    <name evidence="1" type="ORF">SNOG_09562</name>
</gene>
<dbReference type="RefSeq" id="XP_001799851.1">
    <property type="nucleotide sequence ID" value="XM_001799799.1"/>
</dbReference>
<evidence type="ECO:0000313" key="1">
    <source>
        <dbReference type="EMBL" id="EAT82827.2"/>
    </source>
</evidence>
<accession>Q0UFA2</accession>
<name>Q0UFA2_PHANO</name>
<dbReference type="KEGG" id="pno:SNOG_09562"/>
<proteinExistence type="predicted"/>
<evidence type="ECO:0000313" key="2">
    <source>
        <dbReference type="Proteomes" id="UP000001055"/>
    </source>
</evidence>